<feature type="compositionally biased region" description="Low complexity" evidence="3">
    <location>
        <begin position="327"/>
        <end position="342"/>
    </location>
</feature>
<evidence type="ECO:0000256" key="3">
    <source>
        <dbReference type="SAM" id="MobiDB-lite"/>
    </source>
</evidence>
<organism evidence="5 6">
    <name type="scientific">Hypsizygus marmoreus</name>
    <name type="common">White beech mushroom</name>
    <name type="synonym">Agaricus marmoreus</name>
    <dbReference type="NCBI Taxonomy" id="39966"/>
    <lineage>
        <taxon>Eukaryota</taxon>
        <taxon>Fungi</taxon>
        <taxon>Dikarya</taxon>
        <taxon>Basidiomycota</taxon>
        <taxon>Agaricomycotina</taxon>
        <taxon>Agaricomycetes</taxon>
        <taxon>Agaricomycetidae</taxon>
        <taxon>Agaricales</taxon>
        <taxon>Tricholomatineae</taxon>
        <taxon>Lyophyllaceae</taxon>
        <taxon>Hypsizygus</taxon>
    </lineage>
</organism>
<dbReference type="Proteomes" id="UP000076154">
    <property type="component" value="Unassembled WGS sequence"/>
</dbReference>
<keyword evidence="6" id="KW-1185">Reference proteome</keyword>
<dbReference type="AlphaFoldDB" id="A0A369JV51"/>
<feature type="region of interest" description="Disordered" evidence="3">
    <location>
        <begin position="536"/>
        <end position="575"/>
    </location>
</feature>
<name>A0A369JV51_HYPMA</name>
<feature type="region of interest" description="Disordered" evidence="3">
    <location>
        <begin position="40"/>
        <end position="74"/>
    </location>
</feature>
<sequence>HLPWFFISFVDYDALLSFYLSAGLEIMSDIYASLQVSPKKKRCPPAFDDDRTFTPKKLRTAPPTPPPTSSRHAKQSELPAHIARLYTIQTALQHALSHALATCAVSPTSDTGIVRNVLNHMSLTTYTGLTSQFDVNDLSRLCWVWEWDGRSLPADKKKAEITDDDENPFLVSSPTSNTSAAPGDWTRGSMGLVLSPTTHHVKRDRKRVPAYGIGIEVEMDIDKDMGGGMAAVARWTAAAESRRSEFRNKLKRWVELHSDASAVPPIPLAGLPELAMPAKISALTRTLASASPKGAISSLSLPGPPSSPTRSSTKSPVKRALREFAVPFPITPSSSRSPTKSSVLFPQTPSRHDKAADISSPRTPATSITSDSSVFDPSTPVHQKGSSAITVPQTPTSSRRQALYERVRQRSLTASPTKAPSSEVKGGRLTRDQMLKMGQDEMRRRCLLGRLGGVADSVWMLFSTPVTGSSATPTARKRRALPTSEVVTAVIKSSPVPISSAEAGESLSMLAKLCPFFLKELNIAGEEWLEMPASNAATTTTGAEASPSKKVTAPPSPGAIKGKHESAEELVTRSPRRIKREAGGLRDVREIIRRELELQD</sequence>
<feature type="region of interest" description="Disordered" evidence="3">
    <location>
        <begin position="165"/>
        <end position="184"/>
    </location>
</feature>
<dbReference type="InterPro" id="IPR038090">
    <property type="entry name" value="Cdt1_C_WH_dom_sf"/>
</dbReference>
<dbReference type="InterPro" id="IPR032054">
    <property type="entry name" value="Cdt1_C"/>
</dbReference>
<feature type="compositionally biased region" description="Polar residues" evidence="3">
    <location>
        <begin position="170"/>
        <end position="180"/>
    </location>
</feature>
<feature type="non-terminal residue" evidence="5">
    <location>
        <position position="1"/>
    </location>
</feature>
<reference evidence="5" key="1">
    <citation type="submission" date="2018-04" db="EMBL/GenBank/DDBJ databases">
        <title>Whole genome sequencing of Hypsizygus marmoreus.</title>
        <authorList>
            <person name="Choi I.-G."/>
            <person name="Min B."/>
            <person name="Kim J.-G."/>
            <person name="Kim S."/>
            <person name="Oh Y.-L."/>
            <person name="Kong W.-S."/>
            <person name="Park H."/>
            <person name="Jeong J."/>
            <person name="Song E.-S."/>
        </authorList>
    </citation>
    <scope>NUCLEOTIDE SEQUENCE [LARGE SCALE GENOMIC DNA]</scope>
    <source>
        <strain evidence="5">51987-8</strain>
    </source>
</reference>
<dbReference type="OrthoDB" id="3366139at2759"/>
<feature type="compositionally biased region" description="Basic and acidic residues" evidence="3">
    <location>
        <begin position="562"/>
        <end position="571"/>
    </location>
</feature>
<evidence type="ECO:0000313" key="6">
    <source>
        <dbReference type="Proteomes" id="UP000076154"/>
    </source>
</evidence>
<accession>A0A369JV51</accession>
<evidence type="ECO:0000259" key="4">
    <source>
        <dbReference type="Pfam" id="PF16679"/>
    </source>
</evidence>
<dbReference type="InParanoid" id="A0A369JV51"/>
<dbReference type="STRING" id="39966.A0A369JV51"/>
<dbReference type="Pfam" id="PF16679">
    <property type="entry name" value="CDT1_C"/>
    <property type="match status" value="1"/>
</dbReference>
<evidence type="ECO:0000256" key="1">
    <source>
        <dbReference type="ARBA" id="ARBA00008356"/>
    </source>
</evidence>
<dbReference type="Gene3D" id="1.10.10.1420">
    <property type="entry name" value="DNA replication factor Cdt1, C-terminal WH domain"/>
    <property type="match status" value="1"/>
</dbReference>
<comment type="caution">
    <text evidence="5">The sequence shown here is derived from an EMBL/GenBank/DDBJ whole genome shotgun (WGS) entry which is preliminary data.</text>
</comment>
<evidence type="ECO:0000313" key="5">
    <source>
        <dbReference type="EMBL" id="RDB22626.1"/>
    </source>
</evidence>
<comment type="similarity">
    <text evidence="1">Belongs to the Cdt1 family.</text>
</comment>
<feature type="compositionally biased region" description="Polar residues" evidence="3">
    <location>
        <begin position="360"/>
        <end position="400"/>
    </location>
</feature>
<proteinExistence type="inferred from homology"/>
<evidence type="ECO:0000256" key="2">
    <source>
        <dbReference type="ARBA" id="ARBA00023306"/>
    </source>
</evidence>
<keyword evidence="2" id="KW-0131">Cell cycle</keyword>
<protein>
    <recommendedName>
        <fullName evidence="4">DNA replication factor Cdt1 C-terminal domain-containing protein</fullName>
    </recommendedName>
</protein>
<gene>
    <name evidence="5" type="ORF">Hypma_010356</name>
</gene>
<feature type="domain" description="DNA replication factor Cdt1 C-terminal" evidence="4">
    <location>
        <begin position="403"/>
        <end position="523"/>
    </location>
</feature>
<dbReference type="EMBL" id="LUEZ02000049">
    <property type="protein sequence ID" value="RDB22626.1"/>
    <property type="molecule type" value="Genomic_DNA"/>
</dbReference>
<feature type="region of interest" description="Disordered" evidence="3">
    <location>
        <begin position="294"/>
        <end position="401"/>
    </location>
</feature>